<dbReference type="RefSeq" id="WP_339586176.1">
    <property type="nucleotide sequence ID" value="NZ_JBBHJZ010000001.1"/>
</dbReference>
<dbReference type="SUPFAM" id="SSF54373">
    <property type="entry name" value="FAD-linked reductases, C-terminal domain"/>
    <property type="match status" value="1"/>
</dbReference>
<evidence type="ECO:0000259" key="7">
    <source>
        <dbReference type="Pfam" id="PF01593"/>
    </source>
</evidence>
<evidence type="ECO:0000313" key="9">
    <source>
        <dbReference type="Proteomes" id="UP001361239"/>
    </source>
</evidence>
<evidence type="ECO:0000256" key="3">
    <source>
        <dbReference type="ARBA" id="ARBA00012535"/>
    </source>
</evidence>
<organism evidence="8 9">
    <name type="scientific">Novosphingobium anseongense</name>
    <dbReference type="NCBI Taxonomy" id="3133436"/>
    <lineage>
        <taxon>Bacteria</taxon>
        <taxon>Pseudomonadati</taxon>
        <taxon>Pseudomonadota</taxon>
        <taxon>Alphaproteobacteria</taxon>
        <taxon>Sphingomonadales</taxon>
        <taxon>Sphingomonadaceae</taxon>
        <taxon>Novosphingobium</taxon>
    </lineage>
</organism>
<dbReference type="Pfam" id="PF01593">
    <property type="entry name" value="Amino_oxidase"/>
    <property type="match status" value="1"/>
</dbReference>
<dbReference type="EC" id="1.13.12.3" evidence="3"/>
<proteinExistence type="inferred from homology"/>
<protein>
    <recommendedName>
        <fullName evidence="4">Tryptophan 2-monooxygenase</fullName>
        <ecNumber evidence="3">1.13.12.3</ecNumber>
    </recommendedName>
</protein>
<gene>
    <name evidence="8" type="ORF">WG901_06410</name>
</gene>
<keyword evidence="9" id="KW-1185">Reference proteome</keyword>
<evidence type="ECO:0000313" key="8">
    <source>
        <dbReference type="EMBL" id="MEJ5976258.1"/>
    </source>
</evidence>
<dbReference type="InterPro" id="IPR050281">
    <property type="entry name" value="Flavin_monoamine_oxidase"/>
</dbReference>
<feature type="domain" description="Amine oxidase" evidence="7">
    <location>
        <begin position="50"/>
        <end position="503"/>
    </location>
</feature>
<evidence type="ECO:0000256" key="1">
    <source>
        <dbReference type="ARBA" id="ARBA00004814"/>
    </source>
</evidence>
<keyword evidence="5" id="KW-0073">Auxin biosynthesis</keyword>
<dbReference type="Gene3D" id="3.90.660.10">
    <property type="match status" value="1"/>
</dbReference>
<dbReference type="Gene3D" id="3.50.50.60">
    <property type="entry name" value="FAD/NAD(P)-binding domain"/>
    <property type="match status" value="1"/>
</dbReference>
<dbReference type="InterPro" id="IPR002937">
    <property type="entry name" value="Amino_oxidase"/>
</dbReference>
<dbReference type="PRINTS" id="PR00419">
    <property type="entry name" value="ADXRDTASE"/>
</dbReference>
<evidence type="ECO:0000256" key="6">
    <source>
        <dbReference type="ARBA" id="ARBA00047321"/>
    </source>
</evidence>
<sequence>MDRSFAFDRRRLLTALGGAVAAAALPATARGAVPGGAKAGLRVVVIGAGIAGLAAARDLEKAGVEVVLLEANDRVGGRAWTVRGGDRISHLDQDDQTVGFSPGLYLNVGPARIPSHHDQYLGLARELGVPLEVLVNSSRSNFVGGGAGPGGAGRVRLRQVGNDLRGHLAALLETALRKGTLDQELSAPVREKLVAFLKSYGDLADDLSYRGSQRAGLAQVPGATIEQAIAVPPLTLDELLANPELAAVLFDENILMQPTMLQPVGGMDRLPVALAAALRSPPRLNAEVREIRRQGAGVRVVYRDRKTGLGQAVEADRAIITTPLPILARTPNDFSRATKAAIAGVRYSDSLKIGFESTPFWEAEQIYGGISFVGGDTNLVWYPSGNFQAKRAVLLAAYSSRESAQRLSTRPRAEQIAIARAAVDRLHPGHGSDLSAPVLVHWGKVPFAEGPWIEWADPGNDARAAATLNAGDGPFLFAGSHLSAYSGHWQEGGILSARRAAALALQPRT</sequence>
<dbReference type="InterPro" id="IPR036188">
    <property type="entry name" value="FAD/NAD-bd_sf"/>
</dbReference>
<reference evidence="8 9" key="1">
    <citation type="submission" date="2024-03" db="EMBL/GenBank/DDBJ databases">
        <authorList>
            <person name="Jo J.-H."/>
        </authorList>
    </citation>
    <scope>NUCLEOTIDE SEQUENCE [LARGE SCALE GENOMIC DNA]</scope>
    <source>
        <strain evidence="8 9">PS1R-30</strain>
    </source>
</reference>
<comment type="catalytic activity">
    <reaction evidence="6">
        <text>L-tryptophan + O2 = indole-3-acetamide + CO2 + H2O</text>
        <dbReference type="Rhea" id="RHEA:16165"/>
        <dbReference type="ChEBI" id="CHEBI:15377"/>
        <dbReference type="ChEBI" id="CHEBI:15379"/>
        <dbReference type="ChEBI" id="CHEBI:16031"/>
        <dbReference type="ChEBI" id="CHEBI:16526"/>
        <dbReference type="ChEBI" id="CHEBI:57912"/>
        <dbReference type="EC" id="1.13.12.3"/>
    </reaction>
</comment>
<accession>A0ABU8RT53</accession>
<evidence type="ECO:0000256" key="2">
    <source>
        <dbReference type="ARBA" id="ARBA00005833"/>
    </source>
</evidence>
<dbReference type="PANTHER" id="PTHR10742:SF410">
    <property type="entry name" value="LYSINE-SPECIFIC HISTONE DEMETHYLASE 2"/>
    <property type="match status" value="1"/>
</dbReference>
<dbReference type="PANTHER" id="PTHR10742">
    <property type="entry name" value="FLAVIN MONOAMINE OXIDASE"/>
    <property type="match status" value="1"/>
</dbReference>
<dbReference type="Proteomes" id="UP001361239">
    <property type="component" value="Unassembled WGS sequence"/>
</dbReference>
<dbReference type="Gene3D" id="1.20.1440.240">
    <property type="match status" value="1"/>
</dbReference>
<name>A0ABU8RT53_9SPHN</name>
<dbReference type="EMBL" id="JBBHJZ010000001">
    <property type="protein sequence ID" value="MEJ5976258.1"/>
    <property type="molecule type" value="Genomic_DNA"/>
</dbReference>
<evidence type="ECO:0000256" key="4">
    <source>
        <dbReference type="ARBA" id="ARBA00017871"/>
    </source>
</evidence>
<dbReference type="InterPro" id="IPR006311">
    <property type="entry name" value="TAT_signal"/>
</dbReference>
<comment type="similarity">
    <text evidence="2">Belongs to the tryptophan 2-monooxygenase family.</text>
</comment>
<comment type="pathway">
    <text evidence="1">Plant hormone metabolism; auxin biosynthesis.</text>
</comment>
<dbReference type="PROSITE" id="PS51318">
    <property type="entry name" value="TAT"/>
    <property type="match status" value="1"/>
</dbReference>
<comment type="caution">
    <text evidence="8">The sequence shown here is derived from an EMBL/GenBank/DDBJ whole genome shotgun (WGS) entry which is preliminary data.</text>
</comment>
<dbReference type="SUPFAM" id="SSF51905">
    <property type="entry name" value="FAD/NAD(P)-binding domain"/>
    <property type="match status" value="1"/>
</dbReference>
<evidence type="ECO:0000256" key="5">
    <source>
        <dbReference type="ARBA" id="ARBA00023070"/>
    </source>
</evidence>